<evidence type="ECO:0000256" key="5">
    <source>
        <dbReference type="ARBA" id="ARBA00022729"/>
    </source>
</evidence>
<dbReference type="InterPro" id="IPR022352">
    <property type="entry name" value="Ins/IGF/rlx"/>
</dbReference>
<reference evidence="8 9" key="1">
    <citation type="submission" date="2015-07" db="EMBL/GenBank/DDBJ databases">
        <title>The genome of Dufourea novaeangliae.</title>
        <authorList>
            <person name="Pan H."/>
            <person name="Kapheim K."/>
        </authorList>
    </citation>
    <scope>NUCLEOTIDE SEQUENCE [LARGE SCALE GENOMIC DNA]</scope>
    <source>
        <strain evidence="8">0120121106</strain>
        <tissue evidence="8">Whole body</tissue>
    </source>
</reference>
<evidence type="ECO:0000313" key="9">
    <source>
        <dbReference type="Proteomes" id="UP000076502"/>
    </source>
</evidence>
<dbReference type="PROSITE" id="PS00262">
    <property type="entry name" value="INSULIN"/>
    <property type="match status" value="1"/>
</dbReference>
<feature type="domain" description="Insulin-like" evidence="7">
    <location>
        <begin position="42"/>
        <end position="100"/>
    </location>
</feature>
<keyword evidence="4" id="KW-0165">Cleavage on pair of basic residues</keyword>
<organism evidence="8 9">
    <name type="scientific">Dufourea novaeangliae</name>
    <name type="common">Sweat bee</name>
    <dbReference type="NCBI Taxonomy" id="178035"/>
    <lineage>
        <taxon>Eukaryota</taxon>
        <taxon>Metazoa</taxon>
        <taxon>Ecdysozoa</taxon>
        <taxon>Arthropoda</taxon>
        <taxon>Hexapoda</taxon>
        <taxon>Insecta</taxon>
        <taxon>Pterygota</taxon>
        <taxon>Neoptera</taxon>
        <taxon>Endopterygota</taxon>
        <taxon>Hymenoptera</taxon>
        <taxon>Apocrita</taxon>
        <taxon>Aculeata</taxon>
        <taxon>Apoidea</taxon>
        <taxon>Anthophila</taxon>
        <taxon>Halictidae</taxon>
        <taxon>Rophitinae</taxon>
        <taxon>Dufourea</taxon>
    </lineage>
</organism>
<dbReference type="GO" id="GO:0005576">
    <property type="term" value="C:extracellular region"/>
    <property type="evidence" value="ECO:0007669"/>
    <property type="project" value="UniProtKB-SubCell"/>
</dbReference>
<name>A0A154P704_DUFNO</name>
<dbReference type="OrthoDB" id="10019596at2759"/>
<proteinExistence type="inferred from homology"/>
<dbReference type="SUPFAM" id="SSF56994">
    <property type="entry name" value="Insulin-like"/>
    <property type="match status" value="1"/>
</dbReference>
<evidence type="ECO:0000256" key="6">
    <source>
        <dbReference type="SAM" id="SignalP"/>
    </source>
</evidence>
<evidence type="ECO:0000256" key="1">
    <source>
        <dbReference type="ARBA" id="ARBA00004613"/>
    </source>
</evidence>
<evidence type="ECO:0000259" key="7">
    <source>
        <dbReference type="SMART" id="SM00078"/>
    </source>
</evidence>
<dbReference type="GO" id="GO:0005179">
    <property type="term" value="F:hormone activity"/>
    <property type="evidence" value="ECO:0007669"/>
    <property type="project" value="InterPro"/>
</dbReference>
<dbReference type="Gene3D" id="1.10.100.10">
    <property type="entry name" value="Insulin-like"/>
    <property type="match status" value="1"/>
</dbReference>
<feature type="chain" id="PRO_5007599284" evidence="6">
    <location>
        <begin position="35"/>
        <end position="231"/>
    </location>
</feature>
<keyword evidence="5 6" id="KW-0732">Signal</keyword>
<comment type="similarity">
    <text evidence="2">Belongs to the insulin family.</text>
</comment>
<comment type="subcellular location">
    <subcellularLocation>
        <location evidence="1">Secreted</location>
    </subcellularLocation>
</comment>
<keyword evidence="3" id="KW-0964">Secreted</keyword>
<keyword evidence="9" id="KW-1185">Reference proteome</keyword>
<evidence type="ECO:0000256" key="3">
    <source>
        <dbReference type="ARBA" id="ARBA00022525"/>
    </source>
</evidence>
<dbReference type="InterPro" id="IPR022353">
    <property type="entry name" value="Insulin_CS"/>
</dbReference>
<dbReference type="InterPro" id="IPR016179">
    <property type="entry name" value="Insulin-like"/>
</dbReference>
<evidence type="ECO:0000256" key="4">
    <source>
        <dbReference type="ARBA" id="ARBA00022685"/>
    </source>
</evidence>
<feature type="signal peptide" evidence="6">
    <location>
        <begin position="1"/>
        <end position="34"/>
    </location>
</feature>
<dbReference type="AlphaFoldDB" id="A0A154P704"/>
<dbReference type="PANTHER" id="PTHR46886:SF1">
    <property type="entry name" value="INSULIN-LIKE GROWTH FACTOR II"/>
    <property type="match status" value="1"/>
</dbReference>
<dbReference type="PANTHER" id="PTHR46886">
    <property type="entry name" value="INSULIN-LIKE GROWTH FACTOR II"/>
    <property type="match status" value="1"/>
</dbReference>
<dbReference type="EMBL" id="KQ434829">
    <property type="protein sequence ID" value="KZC07709.1"/>
    <property type="molecule type" value="Genomic_DNA"/>
</dbReference>
<evidence type="ECO:0000313" key="8">
    <source>
        <dbReference type="EMBL" id="KZC07709.1"/>
    </source>
</evidence>
<evidence type="ECO:0000256" key="2">
    <source>
        <dbReference type="ARBA" id="ARBA00009034"/>
    </source>
</evidence>
<accession>A0A154P704</accession>
<protein>
    <submittedName>
        <fullName evidence="8">Insulin-like peptide</fullName>
    </submittedName>
</protein>
<dbReference type="Proteomes" id="UP000076502">
    <property type="component" value="Unassembled WGS sequence"/>
</dbReference>
<gene>
    <name evidence="8" type="ORF">WN55_08029</name>
</gene>
<dbReference type="PRINTS" id="PR00276">
    <property type="entry name" value="INSULINFAMLY"/>
</dbReference>
<sequence>MSRGCTTMPLRHGRAKRMVLLGLVLLALLDTVTGIPYKRSLLRLCSKSLSDALYLTCKGRGYNEPFSYSGEDDPQDTDGPGLAEECCYRQCSYTQLEQYCKPSNSSPVDAVRKKPVWIVNSANPSVRPETSSEERSRSAIDYVAGTIKCRIHGLKGARKKGTNLNRDDVVGCDGKGSMKRHRSGHCVCRHRRPKRRRLGKVVIFINNYSPQHFRHFSSNPNAPLSFSGIKL</sequence>
<dbReference type="InterPro" id="IPR036438">
    <property type="entry name" value="Insulin-like_sf"/>
</dbReference>
<dbReference type="SMART" id="SM00078">
    <property type="entry name" value="IlGF"/>
    <property type="match status" value="1"/>
</dbReference>